<feature type="domain" description="F-box associated beta-propeller type 3" evidence="1">
    <location>
        <begin position="110"/>
        <end position="194"/>
    </location>
</feature>
<protein>
    <recommendedName>
        <fullName evidence="1">F-box associated beta-propeller type 3 domain-containing protein</fullName>
    </recommendedName>
</protein>
<feature type="non-terminal residue" evidence="2">
    <location>
        <position position="1"/>
    </location>
</feature>
<accession>A0ABQ7YKF3</accession>
<evidence type="ECO:0000313" key="2">
    <source>
        <dbReference type="EMBL" id="KAH0868107.1"/>
    </source>
</evidence>
<reference evidence="2 3" key="1">
    <citation type="submission" date="2021-05" db="EMBL/GenBank/DDBJ databases">
        <title>Genome Assembly of Synthetic Allotetraploid Brassica napus Reveals Homoeologous Exchanges between Subgenomes.</title>
        <authorList>
            <person name="Davis J.T."/>
        </authorList>
    </citation>
    <scope>NUCLEOTIDE SEQUENCE [LARGE SCALE GENOMIC DNA]</scope>
    <source>
        <strain evidence="3">cv. Da-Ae</strain>
        <tissue evidence="2">Seedling</tissue>
    </source>
</reference>
<evidence type="ECO:0000259" key="1">
    <source>
        <dbReference type="Pfam" id="PF08268"/>
    </source>
</evidence>
<dbReference type="InterPro" id="IPR013187">
    <property type="entry name" value="F-box-assoc_dom_typ3"/>
</dbReference>
<dbReference type="Proteomes" id="UP000824890">
    <property type="component" value="Unassembled WGS sequence"/>
</dbReference>
<dbReference type="Pfam" id="PF08268">
    <property type="entry name" value="FBA_3"/>
    <property type="match status" value="1"/>
</dbReference>
<keyword evidence="3" id="KW-1185">Reference proteome</keyword>
<proteinExistence type="predicted"/>
<gene>
    <name evidence="2" type="ORF">HID58_075129</name>
</gene>
<organism evidence="2 3">
    <name type="scientific">Brassica napus</name>
    <name type="common">Rape</name>
    <dbReference type="NCBI Taxonomy" id="3708"/>
    <lineage>
        <taxon>Eukaryota</taxon>
        <taxon>Viridiplantae</taxon>
        <taxon>Streptophyta</taxon>
        <taxon>Embryophyta</taxon>
        <taxon>Tracheophyta</taxon>
        <taxon>Spermatophyta</taxon>
        <taxon>Magnoliopsida</taxon>
        <taxon>eudicotyledons</taxon>
        <taxon>Gunneridae</taxon>
        <taxon>Pentapetalae</taxon>
        <taxon>rosids</taxon>
        <taxon>malvids</taxon>
        <taxon>Brassicales</taxon>
        <taxon>Brassicaceae</taxon>
        <taxon>Brassiceae</taxon>
        <taxon>Brassica</taxon>
    </lineage>
</organism>
<evidence type="ECO:0000313" key="3">
    <source>
        <dbReference type="Proteomes" id="UP000824890"/>
    </source>
</evidence>
<name>A0ABQ7YKF3_BRANA</name>
<dbReference type="EMBL" id="JAGKQM010000017">
    <property type="protein sequence ID" value="KAH0868107.1"/>
    <property type="molecule type" value="Genomic_DNA"/>
</dbReference>
<sequence length="279" mass="33278">PSTRPSLFFAFERDVEWNFSHHHLHNPSGKSPIVVFSDFHMKFSEYMWPKFCGLTSGLIYFSSMRISNLDMNFILGFDPIDKQFKLLNWNNCPLTHVPSYAPLSRGICINEWSKYTFYTLWDDKIVNLLGVSVAGVTTMGDIVLSMNYTSRKSRPFYVFYFNLEMNTFQRVQIQGLGGYYDENRHRDYTFVDHVDDLNVNDAKYLKSSRDLNIIRERRKRSKTKSLTLKLRKRLKNLQFSLANLDRPRDLRDRRLLLRDLRRPRRLFFEFDYFLWASAP</sequence>
<comment type="caution">
    <text evidence="2">The sequence shown here is derived from an EMBL/GenBank/DDBJ whole genome shotgun (WGS) entry which is preliminary data.</text>
</comment>